<dbReference type="Proteomes" id="UP001240150">
    <property type="component" value="Chromosome"/>
</dbReference>
<evidence type="ECO:0008006" key="3">
    <source>
        <dbReference type="Google" id="ProtNLM"/>
    </source>
</evidence>
<dbReference type="EMBL" id="CP126980">
    <property type="protein sequence ID" value="WIM92805.1"/>
    <property type="molecule type" value="Genomic_DNA"/>
</dbReference>
<keyword evidence="2" id="KW-1185">Reference proteome</keyword>
<accession>A0ABY8WAR3</accession>
<proteinExistence type="predicted"/>
<name>A0ABY8WAR3_9ACTN</name>
<gene>
    <name evidence="1" type="ORF">ACTOB_004763</name>
</gene>
<protein>
    <recommendedName>
        <fullName evidence="3">Peptidase M48 domain-containing protein</fullName>
    </recommendedName>
</protein>
<dbReference type="PROSITE" id="PS51257">
    <property type="entry name" value="PROKAR_LIPOPROTEIN"/>
    <property type="match status" value="1"/>
</dbReference>
<evidence type="ECO:0000313" key="2">
    <source>
        <dbReference type="Proteomes" id="UP001240150"/>
    </source>
</evidence>
<reference evidence="1 2" key="1">
    <citation type="submission" date="2023-06" db="EMBL/GenBank/DDBJ databases">
        <authorList>
            <person name="Yushchuk O."/>
            <person name="Binda E."/>
            <person name="Ruckert-Reed C."/>
            <person name="Fedorenko V."/>
            <person name="Kalinowski J."/>
            <person name="Marinelli F."/>
        </authorList>
    </citation>
    <scope>NUCLEOTIDE SEQUENCE [LARGE SCALE GENOMIC DNA]</scope>
    <source>
        <strain evidence="1 2">NRRL 3884</strain>
    </source>
</reference>
<dbReference type="RefSeq" id="WP_284914012.1">
    <property type="nucleotide sequence ID" value="NZ_CP126980.1"/>
</dbReference>
<evidence type="ECO:0000313" key="1">
    <source>
        <dbReference type="EMBL" id="WIM92805.1"/>
    </source>
</evidence>
<sequence length="233" mass="24431">MSAAVPKRRWWIRIAIGVTVALGVACGAVAVAAPSVAAVACPRCYGLTGLGGGVYAERDDDSYRRLVDAAEQRVAAFYGGREAHARVLICATDACYRRIGGGAEKGRALRTKALLLSPAGANEVIAAHELAHLELRQRLGAAQSAVPPWFNEGLAVVVSADPRYLGPGPDRCRVPYGEALGVTRADWSAVTKDGGDQGYLRAACVVSHWVADRGGPSAVLNLISDLRAGKPVF</sequence>
<organism evidence="1 2">
    <name type="scientific">Actinoplanes oblitus</name>
    <dbReference type="NCBI Taxonomy" id="3040509"/>
    <lineage>
        <taxon>Bacteria</taxon>
        <taxon>Bacillati</taxon>
        <taxon>Actinomycetota</taxon>
        <taxon>Actinomycetes</taxon>
        <taxon>Micromonosporales</taxon>
        <taxon>Micromonosporaceae</taxon>
        <taxon>Actinoplanes</taxon>
    </lineage>
</organism>